<protein>
    <recommendedName>
        <fullName evidence="1">Mutator-like transposase domain-containing protein</fullName>
    </recommendedName>
</protein>
<accession>A0A6J8CEG4</accession>
<dbReference type="InterPro" id="IPR049012">
    <property type="entry name" value="Mutator_transp_dom"/>
</dbReference>
<reference evidence="2 3" key="1">
    <citation type="submission" date="2020-06" db="EMBL/GenBank/DDBJ databases">
        <authorList>
            <person name="Li R."/>
            <person name="Bekaert M."/>
        </authorList>
    </citation>
    <scope>NUCLEOTIDE SEQUENCE [LARGE SCALE GENOMIC DNA]</scope>
    <source>
        <strain evidence="3">wild</strain>
    </source>
</reference>
<sequence>MMYDAIAAAIQDCPMGSTKLQELLTRMNCPPPSRTSMQKNTLNVGKELLQLNRRDMAEKLEIVKATHRERGLPENEINVTVNGRIECAGKKEAWLRGKGFKVEHVECLNGHKYCTANLHRAAPLSKYETGKVMCTHQALQDILVKKATTDGRAAKGIDDATRALHLMWKVERLADYVHLGQSQLRTSLRAQLCKTIFYGRTKEEKKKMNKAFSQDVK</sequence>
<feature type="domain" description="Mutator-like transposase" evidence="1">
    <location>
        <begin position="94"/>
        <end position="216"/>
    </location>
</feature>
<name>A0A6J8CEG4_MYTCO</name>
<organism evidence="2 3">
    <name type="scientific">Mytilus coruscus</name>
    <name type="common">Sea mussel</name>
    <dbReference type="NCBI Taxonomy" id="42192"/>
    <lineage>
        <taxon>Eukaryota</taxon>
        <taxon>Metazoa</taxon>
        <taxon>Spiralia</taxon>
        <taxon>Lophotrochozoa</taxon>
        <taxon>Mollusca</taxon>
        <taxon>Bivalvia</taxon>
        <taxon>Autobranchia</taxon>
        <taxon>Pteriomorphia</taxon>
        <taxon>Mytilida</taxon>
        <taxon>Mytiloidea</taxon>
        <taxon>Mytilidae</taxon>
        <taxon>Mytilinae</taxon>
        <taxon>Mytilus</taxon>
    </lineage>
</organism>
<keyword evidence="3" id="KW-1185">Reference proteome</keyword>
<proteinExistence type="predicted"/>
<dbReference type="Proteomes" id="UP000507470">
    <property type="component" value="Unassembled WGS sequence"/>
</dbReference>
<dbReference type="AlphaFoldDB" id="A0A6J8CEG4"/>
<feature type="domain" description="Mutator-like transposase" evidence="1">
    <location>
        <begin position="6"/>
        <end position="90"/>
    </location>
</feature>
<evidence type="ECO:0000259" key="1">
    <source>
        <dbReference type="Pfam" id="PF20700"/>
    </source>
</evidence>
<evidence type="ECO:0000313" key="2">
    <source>
        <dbReference type="EMBL" id="CAC5393317.1"/>
    </source>
</evidence>
<dbReference type="Pfam" id="PF20700">
    <property type="entry name" value="Mutator"/>
    <property type="match status" value="2"/>
</dbReference>
<gene>
    <name evidence="2" type="ORF">MCOR_28187</name>
</gene>
<evidence type="ECO:0000313" key="3">
    <source>
        <dbReference type="Proteomes" id="UP000507470"/>
    </source>
</evidence>
<dbReference type="EMBL" id="CACVKT020005131">
    <property type="protein sequence ID" value="CAC5393317.1"/>
    <property type="molecule type" value="Genomic_DNA"/>
</dbReference>
<dbReference type="OrthoDB" id="6094525at2759"/>